<reference evidence="5 6" key="1">
    <citation type="submission" date="2022-05" db="EMBL/GenBank/DDBJ databases">
        <authorList>
            <consortium name="Genoscope - CEA"/>
            <person name="William W."/>
        </authorList>
    </citation>
    <scope>NUCLEOTIDE SEQUENCE [LARGE SCALE GENOMIC DNA]</scope>
</reference>
<evidence type="ECO:0000256" key="2">
    <source>
        <dbReference type="SAM" id="MobiDB-lite"/>
    </source>
</evidence>
<dbReference type="Proteomes" id="UP001159405">
    <property type="component" value="Unassembled WGS sequence"/>
</dbReference>
<evidence type="ECO:0000259" key="3">
    <source>
        <dbReference type="PROSITE" id="PS50026"/>
    </source>
</evidence>
<dbReference type="NCBIfam" id="NF040941">
    <property type="entry name" value="GGGWT_bact"/>
    <property type="match status" value="1"/>
</dbReference>
<protein>
    <submittedName>
        <fullName evidence="5">Uncharacterized protein</fullName>
    </submittedName>
</protein>
<feature type="domain" description="Fibrinogen C-terminal" evidence="4">
    <location>
        <begin position="91"/>
        <end position="299"/>
    </location>
</feature>
<accession>A0ABN8PH39</accession>
<dbReference type="InterPro" id="IPR050373">
    <property type="entry name" value="Fibrinogen_C-term_domain"/>
</dbReference>
<feature type="domain" description="EGF-like" evidence="3">
    <location>
        <begin position="53"/>
        <end position="92"/>
    </location>
</feature>
<dbReference type="Pfam" id="PF00147">
    <property type="entry name" value="Fibrinogen_C"/>
    <property type="match status" value="1"/>
</dbReference>
<dbReference type="Gene3D" id="3.90.215.10">
    <property type="entry name" value="Gamma Fibrinogen, chain A, domain 1"/>
    <property type="match status" value="1"/>
</dbReference>
<dbReference type="PROSITE" id="PS51406">
    <property type="entry name" value="FIBRINOGEN_C_2"/>
    <property type="match status" value="1"/>
</dbReference>
<feature type="disulfide bond" evidence="1">
    <location>
        <begin position="82"/>
        <end position="91"/>
    </location>
</feature>
<dbReference type="InterPro" id="IPR002181">
    <property type="entry name" value="Fibrinogen_a/b/g_C_dom"/>
</dbReference>
<comment type="caution">
    <text evidence="5">The sequence shown here is derived from an EMBL/GenBank/DDBJ whole genome shotgun (WGS) entry which is preliminary data.</text>
</comment>
<dbReference type="PROSITE" id="PS50026">
    <property type="entry name" value="EGF_3"/>
    <property type="match status" value="1"/>
</dbReference>
<gene>
    <name evidence="5" type="ORF">PLOB_00043565</name>
</gene>
<dbReference type="InterPro" id="IPR000742">
    <property type="entry name" value="EGF"/>
</dbReference>
<evidence type="ECO:0000256" key="1">
    <source>
        <dbReference type="PROSITE-ProRule" id="PRU00076"/>
    </source>
</evidence>
<dbReference type="SMART" id="SM00186">
    <property type="entry name" value="FBG"/>
    <property type="match status" value="1"/>
</dbReference>
<dbReference type="SMART" id="SM00181">
    <property type="entry name" value="EGF"/>
    <property type="match status" value="1"/>
</dbReference>
<dbReference type="SUPFAM" id="SSF56496">
    <property type="entry name" value="Fibrinogen C-terminal domain-like"/>
    <property type="match status" value="1"/>
</dbReference>
<organism evidence="5 6">
    <name type="scientific">Porites lobata</name>
    <dbReference type="NCBI Taxonomy" id="104759"/>
    <lineage>
        <taxon>Eukaryota</taxon>
        <taxon>Metazoa</taxon>
        <taxon>Cnidaria</taxon>
        <taxon>Anthozoa</taxon>
        <taxon>Hexacorallia</taxon>
        <taxon>Scleractinia</taxon>
        <taxon>Fungiina</taxon>
        <taxon>Poritidae</taxon>
        <taxon>Porites</taxon>
    </lineage>
</organism>
<evidence type="ECO:0000259" key="4">
    <source>
        <dbReference type="PROSITE" id="PS51406"/>
    </source>
</evidence>
<evidence type="ECO:0000313" key="6">
    <source>
        <dbReference type="Proteomes" id="UP001159405"/>
    </source>
</evidence>
<dbReference type="EMBL" id="CALNXK010000071">
    <property type="protein sequence ID" value="CAH3143680.1"/>
    <property type="molecule type" value="Genomic_DNA"/>
</dbReference>
<comment type="caution">
    <text evidence="1">Lacks conserved residue(s) required for the propagation of feature annotation.</text>
</comment>
<dbReference type="SUPFAM" id="SSF57196">
    <property type="entry name" value="EGF/Laminin"/>
    <property type="match status" value="1"/>
</dbReference>
<dbReference type="CDD" id="cd00054">
    <property type="entry name" value="EGF_CA"/>
    <property type="match status" value="1"/>
</dbReference>
<dbReference type="PANTHER" id="PTHR19143">
    <property type="entry name" value="FIBRINOGEN/TENASCIN/ANGIOPOEITIN"/>
    <property type="match status" value="1"/>
</dbReference>
<name>A0ABN8PH39_9CNID</name>
<dbReference type="InterPro" id="IPR036056">
    <property type="entry name" value="Fibrinogen-like_C"/>
</dbReference>
<feature type="region of interest" description="Disordered" evidence="2">
    <location>
        <begin position="25"/>
        <end position="45"/>
    </location>
</feature>
<keyword evidence="1" id="KW-1015">Disulfide bond</keyword>
<keyword evidence="1" id="KW-0245">EGF-like domain</keyword>
<keyword evidence="6" id="KW-1185">Reference proteome</keyword>
<evidence type="ECO:0000313" key="5">
    <source>
        <dbReference type="EMBL" id="CAH3143680.1"/>
    </source>
</evidence>
<dbReference type="InterPro" id="IPR014716">
    <property type="entry name" value="Fibrinogen_a/b/g_C_1"/>
</dbReference>
<sequence length="299" mass="33440">MECVADVRCQSFNCAESGNKCELNDQRRETRPSDFGTRENATYFGPTPQQEGTGSGCMSVTCQHGGTCVDSCWNPQMFTCECRKDYEGVFCEKHSGVKTCQELKTLGENLDGVYDINPDGQGIISVFCDQTTDGGGWTVVQRRFSPYIANFERVWLEYKNGFGDLSGEFWLGNDNLHQLAASSSVLRIDLTANTGQTGYAKYGGFTVGDETTKFRWDMNSYQGNIGNRVYGHSHAPWNTRGMKFNAKDADNDNSPDTHCGAYAGWWFNWCGLVNLNQQSEPHWNGWGAITLSEMKVRKN</sequence>
<dbReference type="PANTHER" id="PTHR19143:SF394">
    <property type="entry name" value="ANGIOPOIETIN-RELATED PROTEIN 3-LIKE"/>
    <property type="match status" value="1"/>
</dbReference>
<dbReference type="Gene3D" id="2.10.25.10">
    <property type="entry name" value="Laminin"/>
    <property type="match status" value="1"/>
</dbReference>
<dbReference type="PROSITE" id="PS00022">
    <property type="entry name" value="EGF_1"/>
    <property type="match status" value="1"/>
</dbReference>
<proteinExistence type="predicted"/>